<proteinExistence type="predicted"/>
<feature type="region of interest" description="Disordered" evidence="2">
    <location>
        <begin position="866"/>
        <end position="909"/>
    </location>
</feature>
<dbReference type="Proteomes" id="UP000085678">
    <property type="component" value="Unplaced"/>
</dbReference>
<protein>
    <submittedName>
        <fullName evidence="6">Uncharacterized protein LOC106163627</fullName>
    </submittedName>
</protein>
<accession>A0A1S3IES3</accession>
<comment type="caution">
    <text evidence="1">Lacks conserved residue(s) required for the propagation of feature annotation.</text>
</comment>
<feature type="compositionally biased region" description="Polar residues" evidence="2">
    <location>
        <begin position="800"/>
        <end position="814"/>
    </location>
</feature>
<name>A0A1S3IES3_LINAN</name>
<keyword evidence="3" id="KW-0472">Membrane</keyword>
<gene>
    <name evidence="6" type="primary">LOC106163627</name>
</gene>
<keyword evidence="1" id="KW-0245">EGF-like domain</keyword>
<feature type="compositionally biased region" description="Low complexity" evidence="2">
    <location>
        <begin position="787"/>
        <end position="796"/>
    </location>
</feature>
<evidence type="ECO:0000313" key="5">
    <source>
        <dbReference type="Proteomes" id="UP000085678"/>
    </source>
</evidence>
<feature type="compositionally biased region" description="Basic residues" evidence="2">
    <location>
        <begin position="579"/>
        <end position="590"/>
    </location>
</feature>
<keyword evidence="3" id="KW-0812">Transmembrane</keyword>
<feature type="compositionally biased region" description="Polar residues" evidence="2">
    <location>
        <begin position="777"/>
        <end position="786"/>
    </location>
</feature>
<dbReference type="AlphaFoldDB" id="A0A1S3IES3"/>
<feature type="compositionally biased region" description="Pro residues" evidence="2">
    <location>
        <begin position="718"/>
        <end position="730"/>
    </location>
</feature>
<feature type="transmembrane region" description="Helical" evidence="3">
    <location>
        <begin position="55"/>
        <end position="75"/>
    </location>
</feature>
<organism evidence="5 6">
    <name type="scientific">Lingula anatina</name>
    <name type="common">Brachiopod</name>
    <name type="synonym">Lingula unguis</name>
    <dbReference type="NCBI Taxonomy" id="7574"/>
    <lineage>
        <taxon>Eukaryota</taxon>
        <taxon>Metazoa</taxon>
        <taxon>Spiralia</taxon>
        <taxon>Lophotrochozoa</taxon>
        <taxon>Brachiopoda</taxon>
        <taxon>Linguliformea</taxon>
        <taxon>Lingulata</taxon>
        <taxon>Lingulida</taxon>
        <taxon>Linguloidea</taxon>
        <taxon>Lingulidae</taxon>
        <taxon>Lingula</taxon>
    </lineage>
</organism>
<feature type="compositionally biased region" description="Polar residues" evidence="2">
    <location>
        <begin position="683"/>
        <end position="713"/>
    </location>
</feature>
<dbReference type="PROSITE" id="PS00022">
    <property type="entry name" value="EGF_1"/>
    <property type="match status" value="1"/>
</dbReference>
<dbReference type="InParanoid" id="A0A1S3IES3"/>
<feature type="region of interest" description="Disordered" evidence="2">
    <location>
        <begin position="681"/>
        <end position="755"/>
    </location>
</feature>
<sequence length="1088" mass="120878">MSQAVCSQQRCHGHGQCVRSEEGQELCLCNGNWTGDSCSLLRTTKRTYSLLQQPFWLGIVVVFAGMALGGILYYFRQRFVDCWHQCCGYGLESTVPETNKKTSAYECILPSHLDTLSSNSGNTNNGFKWEDSTPENSKKTVNISSDCRCQSEDEINDPSCVSLTAQLPSSETSSPASNTHTMTNSHVLIHVEDVVTSPSTPSIPTSPIVNETNKGAAARLYAAYNSGSMGDTPSNPSLGSSLHICAKEDSEGPLVGIVGGHIKLLHPESPSSKLGNNLGGHTSKRGGLISPVGARRVQSFRTMRQCSVKCENHCHSADNSLHGESITEVEPSSVTSDQLRRFSATLNEVMLSPKFLSKIPNEISIQVPEEISDGEENAFSYGEADTSRLQVRKYISDSIRSRCGHRMSQGSREDNMNFLQVSDGHRSRHQSSMSWNTEYDDINQRACNKMDDFGKSTNFSDSGNTRNDRTFKCQTCYSDDGSSYSLGDHNFKKSEPKSRKSLGITSGVKHSSSADDMLNYFSQSQRQQISSSDLSQASINHERCCQNRCHSCCIKHVNRKHYNSKARSTSSDKPPKVPNGKRKKSHRRLRYKEGTASPSATVIGSLDRLACSEETKMSPRHHIEPSANHHHLFKSDSDPNQFRFSDESKRSNRVERTYKFLHNMEKVHCDAMPALPQDRNELQLPNATDSGHFSEGSSTLHSDVAQQVSTSSGELPHPRSPPPHSPPPPHAQQKMRQRYHSVGGARPKVRQESLHKLSLKRAAEKAVNKHFFHDPAQHQQRNEPNLSSVSSVSEVKSSPEHLQQANRSPISGTLGQKFVMPAPDGQQQQSSSNRQGSLGCSESILLTPKVVSLQRKGQILSSPRYKFGSSKVQSPSLTGHWKQAEDSAYQSNDQSIDKWPGPQSPVPNNSSFRSSLVVYPEEEHGMSNSDGNQDVRSQLEQAAKKLQAIQTRTLQQRSGVNKVESKYKKNRPAPLDLKCISNRISEDLTRERFQQNTQFIPHQSPNLGGLVEDAGPREDLNKGFLLRGKNLKDEMLYNMDSKEIASKGHKLQNTGPKEHMNQGHMFICLLDKQRDDDVPQSLMCETWV</sequence>
<feature type="region of interest" description="Disordered" evidence="2">
    <location>
        <begin position="621"/>
        <end position="650"/>
    </location>
</feature>
<dbReference type="RefSeq" id="XP_013396732.1">
    <property type="nucleotide sequence ID" value="XM_013541278.1"/>
</dbReference>
<keyword evidence="3" id="KW-1133">Transmembrane helix</keyword>
<dbReference type="PROSITE" id="PS50026">
    <property type="entry name" value="EGF_3"/>
    <property type="match status" value="1"/>
</dbReference>
<evidence type="ECO:0000256" key="3">
    <source>
        <dbReference type="SAM" id="Phobius"/>
    </source>
</evidence>
<feature type="disulfide bond" evidence="1">
    <location>
        <begin position="29"/>
        <end position="38"/>
    </location>
</feature>
<feature type="domain" description="EGF-like" evidence="4">
    <location>
        <begin position="2"/>
        <end position="39"/>
    </location>
</feature>
<keyword evidence="5" id="KW-1185">Reference proteome</keyword>
<evidence type="ECO:0000259" key="4">
    <source>
        <dbReference type="PROSITE" id="PS50026"/>
    </source>
</evidence>
<evidence type="ECO:0000256" key="1">
    <source>
        <dbReference type="PROSITE-ProRule" id="PRU00076"/>
    </source>
</evidence>
<dbReference type="GeneID" id="106163627"/>
<keyword evidence="1" id="KW-1015">Disulfide bond</keyword>
<evidence type="ECO:0000256" key="2">
    <source>
        <dbReference type="SAM" id="MobiDB-lite"/>
    </source>
</evidence>
<reference evidence="6" key="1">
    <citation type="submission" date="2025-08" db="UniProtKB">
        <authorList>
            <consortium name="RefSeq"/>
        </authorList>
    </citation>
    <scope>IDENTIFICATION</scope>
    <source>
        <tissue evidence="6">Gonads</tissue>
    </source>
</reference>
<evidence type="ECO:0000313" key="6">
    <source>
        <dbReference type="RefSeq" id="XP_013396732.1"/>
    </source>
</evidence>
<feature type="region of interest" description="Disordered" evidence="2">
    <location>
        <begin position="563"/>
        <end position="597"/>
    </location>
</feature>
<feature type="region of interest" description="Disordered" evidence="2">
    <location>
        <begin position="773"/>
        <end position="839"/>
    </location>
</feature>
<dbReference type="KEGG" id="lak:106163627"/>
<feature type="compositionally biased region" description="Basic and acidic residues" evidence="2">
    <location>
        <begin position="489"/>
        <end position="498"/>
    </location>
</feature>
<feature type="region of interest" description="Disordered" evidence="2">
    <location>
        <begin position="487"/>
        <end position="512"/>
    </location>
</feature>
<dbReference type="InterPro" id="IPR000742">
    <property type="entry name" value="EGF"/>
</dbReference>